<dbReference type="PANTHER" id="PTHR24148:SF64">
    <property type="entry name" value="HETEROKARYON INCOMPATIBILITY DOMAIN-CONTAINING PROTEIN"/>
    <property type="match status" value="1"/>
</dbReference>
<protein>
    <recommendedName>
        <fullName evidence="1">Heterokaryon incompatibility domain-containing protein</fullName>
    </recommendedName>
</protein>
<dbReference type="InterPro" id="IPR052895">
    <property type="entry name" value="HetReg/Transcr_Mod"/>
</dbReference>
<keyword evidence="3" id="KW-1185">Reference proteome</keyword>
<dbReference type="OrthoDB" id="5303367at2759"/>
<dbReference type="Pfam" id="PF06985">
    <property type="entry name" value="HET"/>
    <property type="match status" value="1"/>
</dbReference>
<dbReference type="Pfam" id="PF26639">
    <property type="entry name" value="Het-6_barrel"/>
    <property type="match status" value="1"/>
</dbReference>
<sequence length="682" mass="76706">MSAQVHSHDQIENVSMLEYEHLAEDDSEIRVLSIFPGASTDDIHIQLSAISFDVPAADIPSYEALSYTWGSPKDPVRVFVRCEHGLRSLFVTKNCHEALQILRRPDKARTVWIDAICINQMDVKEKSRQVSIMRSIYGKAARVIVWLGRCADDSDRAMEWINALSLRIKYDRHNDVLESLDADRPPVTSSNPGASTMEVEAFTALLERPYFHRLWVWQEVRMGGDGTKVTCGDCETTFQALMTAVCYCKQKVGEINPTVIRLNKRATFMQSLPLNDVVDGMTALDRLRECQCTDQRDRIYTALAFGDFYDRLPMTPDYECSTRDVYVDFILRYLKLAGKDLRFLRYVGDCAPHDPTAGIADMPSWTPDWTQQNITSPLSFGVCSGSSATSFVSATRVQLTVQGVRVGSVQEVAAFGCNTLARPLYMSICRTLQSLLPNGVDDARLRRLVRVLTSSTYAEHFVPPPGGYATMDQCSRYLRQALQEHDLSSLDPKVAADTLIWGQELLLAQRHFHFCQGRSLFTTIDGEIGVGPEQMREGDTLAILLGCQYAMVLRPSEVDRDCYRVIGNALCTHIMDAEPLLGPLPSEFECVQILNEGDGSYRMPAFKNRLDGSVTHRDPRLPPLPPEWETLSGTATQEFILHSPLAYRNSLTQAVLDFRRDPRMDADALKERGIEIETFTLV</sequence>
<organism evidence="2 3">
    <name type="scientific">Zasmidium cellare ATCC 36951</name>
    <dbReference type="NCBI Taxonomy" id="1080233"/>
    <lineage>
        <taxon>Eukaryota</taxon>
        <taxon>Fungi</taxon>
        <taxon>Dikarya</taxon>
        <taxon>Ascomycota</taxon>
        <taxon>Pezizomycotina</taxon>
        <taxon>Dothideomycetes</taxon>
        <taxon>Dothideomycetidae</taxon>
        <taxon>Mycosphaerellales</taxon>
        <taxon>Mycosphaerellaceae</taxon>
        <taxon>Zasmidium</taxon>
    </lineage>
</organism>
<evidence type="ECO:0000313" key="3">
    <source>
        <dbReference type="Proteomes" id="UP000799537"/>
    </source>
</evidence>
<feature type="domain" description="Heterokaryon incompatibility" evidence="1">
    <location>
        <begin position="62"/>
        <end position="219"/>
    </location>
</feature>
<dbReference type="InterPro" id="IPR010730">
    <property type="entry name" value="HET"/>
</dbReference>
<dbReference type="Proteomes" id="UP000799537">
    <property type="component" value="Unassembled WGS sequence"/>
</dbReference>
<gene>
    <name evidence="2" type="ORF">M409DRAFT_26123</name>
</gene>
<reference evidence="2" key="1">
    <citation type="journal article" date="2020" name="Stud. Mycol.">
        <title>101 Dothideomycetes genomes: a test case for predicting lifestyles and emergence of pathogens.</title>
        <authorList>
            <person name="Haridas S."/>
            <person name="Albert R."/>
            <person name="Binder M."/>
            <person name="Bloem J."/>
            <person name="Labutti K."/>
            <person name="Salamov A."/>
            <person name="Andreopoulos B."/>
            <person name="Baker S."/>
            <person name="Barry K."/>
            <person name="Bills G."/>
            <person name="Bluhm B."/>
            <person name="Cannon C."/>
            <person name="Castanera R."/>
            <person name="Culley D."/>
            <person name="Daum C."/>
            <person name="Ezra D."/>
            <person name="Gonzalez J."/>
            <person name="Henrissat B."/>
            <person name="Kuo A."/>
            <person name="Liang C."/>
            <person name="Lipzen A."/>
            <person name="Lutzoni F."/>
            <person name="Magnuson J."/>
            <person name="Mondo S."/>
            <person name="Nolan M."/>
            <person name="Ohm R."/>
            <person name="Pangilinan J."/>
            <person name="Park H.-J."/>
            <person name="Ramirez L."/>
            <person name="Alfaro M."/>
            <person name="Sun H."/>
            <person name="Tritt A."/>
            <person name="Yoshinaga Y."/>
            <person name="Zwiers L.-H."/>
            <person name="Turgeon B."/>
            <person name="Goodwin S."/>
            <person name="Spatafora J."/>
            <person name="Crous P."/>
            <person name="Grigoriev I."/>
        </authorList>
    </citation>
    <scope>NUCLEOTIDE SEQUENCE</scope>
    <source>
        <strain evidence="2">ATCC 36951</strain>
    </source>
</reference>
<accession>A0A6A6C902</accession>
<evidence type="ECO:0000313" key="2">
    <source>
        <dbReference type="EMBL" id="KAF2163511.1"/>
    </source>
</evidence>
<name>A0A6A6C902_ZASCE</name>
<dbReference type="EMBL" id="ML993608">
    <property type="protein sequence ID" value="KAF2163511.1"/>
    <property type="molecule type" value="Genomic_DNA"/>
</dbReference>
<dbReference type="RefSeq" id="XP_033664400.1">
    <property type="nucleotide sequence ID" value="XM_033807968.1"/>
</dbReference>
<dbReference type="GeneID" id="54561240"/>
<dbReference type="AlphaFoldDB" id="A0A6A6C902"/>
<dbReference type="PANTHER" id="PTHR24148">
    <property type="entry name" value="ANKYRIN REPEAT DOMAIN-CONTAINING PROTEIN 39 HOMOLOG-RELATED"/>
    <property type="match status" value="1"/>
</dbReference>
<proteinExistence type="predicted"/>
<evidence type="ECO:0000259" key="1">
    <source>
        <dbReference type="Pfam" id="PF06985"/>
    </source>
</evidence>